<dbReference type="PANTHER" id="PTHR22146">
    <property type="entry name" value="CAT EYE SYNDROME CRITICAL REGION PROTEIN 6"/>
    <property type="match status" value="1"/>
</dbReference>
<dbReference type="GeneID" id="112214098"/>
<dbReference type="RefSeq" id="XP_024228266.1">
    <property type="nucleotide sequence ID" value="XM_024372498.2"/>
</dbReference>
<dbReference type="AlphaFoldDB" id="A0A6P6FKM7"/>
<dbReference type="Proteomes" id="UP000515180">
    <property type="component" value="Unplaced"/>
</dbReference>
<dbReference type="Pfam" id="PF10629">
    <property type="entry name" value="CMI2B-like"/>
    <property type="match status" value="1"/>
</dbReference>
<dbReference type="GO" id="GO:0005930">
    <property type="term" value="C:axoneme"/>
    <property type="evidence" value="ECO:0007669"/>
    <property type="project" value="UniProtKB-SubCell"/>
</dbReference>
<dbReference type="InterPro" id="IPR018902">
    <property type="entry name" value="CMI2A-C-like_dom"/>
</dbReference>
<name>A0A6P6FKM7_BOMIM</name>
<evidence type="ECO:0000259" key="6">
    <source>
        <dbReference type="Pfam" id="PF10629"/>
    </source>
</evidence>
<dbReference type="OMA" id="YRGYIPQ"/>
<dbReference type="KEGG" id="bim:112214098"/>
<dbReference type="PANTHER" id="PTHR22146:SF17">
    <property type="entry name" value="PROTEIN FAM166B-LIKE PROTEIN"/>
    <property type="match status" value="1"/>
</dbReference>
<keyword evidence="7" id="KW-1185">Reference proteome</keyword>
<dbReference type="GO" id="GO:0015630">
    <property type="term" value="C:microtubule cytoskeleton"/>
    <property type="evidence" value="ECO:0007669"/>
    <property type="project" value="UniProtKB-ARBA"/>
</dbReference>
<evidence type="ECO:0000256" key="5">
    <source>
        <dbReference type="ARBA" id="ARBA00035661"/>
    </source>
</evidence>
<evidence type="ECO:0000256" key="2">
    <source>
        <dbReference type="ARBA" id="ARBA00022490"/>
    </source>
</evidence>
<protein>
    <submittedName>
        <fullName evidence="8">Protein FAM166B-like isoform X1</fullName>
    </submittedName>
</protein>
<reference evidence="8" key="1">
    <citation type="submission" date="2025-08" db="UniProtKB">
        <authorList>
            <consortium name="RefSeq"/>
        </authorList>
    </citation>
    <scope>IDENTIFICATION</scope>
</reference>
<evidence type="ECO:0000313" key="7">
    <source>
        <dbReference type="Proteomes" id="UP000515180"/>
    </source>
</evidence>
<comment type="subcellular location">
    <subcellularLocation>
        <location evidence="1">Cytoplasm</location>
        <location evidence="1">Cytoskeleton</location>
        <location evidence="1">Cilium axoneme</location>
    </subcellularLocation>
</comment>
<keyword evidence="3" id="KW-0206">Cytoskeleton</keyword>
<evidence type="ECO:0000256" key="4">
    <source>
        <dbReference type="ARBA" id="ARBA00023273"/>
    </source>
</evidence>
<accession>A0A6P6FKM7</accession>
<organism evidence="7 8">
    <name type="scientific">Bombus impatiens</name>
    <name type="common">Bumblebee</name>
    <dbReference type="NCBI Taxonomy" id="132113"/>
    <lineage>
        <taxon>Eukaryota</taxon>
        <taxon>Metazoa</taxon>
        <taxon>Ecdysozoa</taxon>
        <taxon>Arthropoda</taxon>
        <taxon>Hexapoda</taxon>
        <taxon>Insecta</taxon>
        <taxon>Pterygota</taxon>
        <taxon>Neoptera</taxon>
        <taxon>Endopterygota</taxon>
        <taxon>Hymenoptera</taxon>
        <taxon>Apocrita</taxon>
        <taxon>Aculeata</taxon>
        <taxon>Apoidea</taxon>
        <taxon>Anthophila</taxon>
        <taxon>Apidae</taxon>
        <taxon>Bombus</taxon>
        <taxon>Pyrobombus</taxon>
    </lineage>
</organism>
<feature type="domain" description="Ciliary microtubule inner protein 2A-C-like" evidence="6">
    <location>
        <begin position="21"/>
        <end position="52"/>
    </location>
</feature>
<keyword evidence="2" id="KW-0963">Cytoplasm</keyword>
<sequence length="261" mass="30268">MVFDSVSEEQRKQFFRESYAAHLPGYTGHCPTLKFRVGKRFGACTQEIMKELLQKKILKTGPYRPISEKNTNENTTIIYEKDTSTDWKRETHFFKAPPYILGYTGYIPGFNSSYGLSFMRAVEEGAREWRENQIKLKAHRDLMQPKVEKSTISRHFLFRPRADDIDIPVDHDNDFNHDKNRLTTFHYEVSPERPPIVGYTGHIPGFKGEVALSKRYAQAAKKGLELVRKEREHRLGKLRDTNTVQKALNVSRFNEIDLAGA</sequence>
<proteinExistence type="inferred from homology"/>
<comment type="similarity">
    <text evidence="5">Belongs to the CIMIP2 family.</text>
</comment>
<evidence type="ECO:0000256" key="1">
    <source>
        <dbReference type="ARBA" id="ARBA00004430"/>
    </source>
</evidence>
<keyword evidence="4" id="KW-0966">Cell projection</keyword>
<gene>
    <name evidence="8" type="primary">LOC112214098</name>
</gene>
<evidence type="ECO:0000313" key="8">
    <source>
        <dbReference type="RefSeq" id="XP_024228266.1"/>
    </source>
</evidence>
<evidence type="ECO:0000256" key="3">
    <source>
        <dbReference type="ARBA" id="ARBA00023212"/>
    </source>
</evidence>